<evidence type="ECO:0000313" key="2">
    <source>
        <dbReference type="Proteomes" id="UP000245207"/>
    </source>
</evidence>
<dbReference type="OrthoDB" id="1590909at2759"/>
<name>A0A2U1L4B8_ARTAN</name>
<dbReference type="Proteomes" id="UP000245207">
    <property type="component" value="Unassembled WGS sequence"/>
</dbReference>
<accession>A0A2U1L4B8</accession>
<comment type="caution">
    <text evidence="1">The sequence shown here is derived from an EMBL/GenBank/DDBJ whole genome shotgun (WGS) entry which is preliminary data.</text>
</comment>
<proteinExistence type="predicted"/>
<evidence type="ECO:0000313" key="1">
    <source>
        <dbReference type="EMBL" id="PWA43851.1"/>
    </source>
</evidence>
<sequence>MIQSLKTLAYIRLEKLTLLFGLLSYSSKRCKDAEVVNLAKAMTNHNKNNHDLESEMVFNHPEDKHSVTFKDSCELVDTAIEDATHNKIIKYDINYMILDNGIKRSRFNERHVRWLGECTCEKKRFGIGPVGNLSIIVLVVMDGMGVLYMLAKDSEGFWSKEYVRRLYDGSLLEYCAEMQKEVASSYRNDRVLWHVTVNSLFSFTSCIDQQYSSHSFGQEMNPKPSDWVERINPDSLLPNFNTGKILTPENEAVNKNLGISEIHSDSESTKESESETYTPLPLLKSYREHLHARTQTSSLL</sequence>
<keyword evidence="2" id="KW-1185">Reference proteome</keyword>
<organism evidence="1 2">
    <name type="scientific">Artemisia annua</name>
    <name type="common">Sweet wormwood</name>
    <dbReference type="NCBI Taxonomy" id="35608"/>
    <lineage>
        <taxon>Eukaryota</taxon>
        <taxon>Viridiplantae</taxon>
        <taxon>Streptophyta</taxon>
        <taxon>Embryophyta</taxon>
        <taxon>Tracheophyta</taxon>
        <taxon>Spermatophyta</taxon>
        <taxon>Magnoliopsida</taxon>
        <taxon>eudicotyledons</taxon>
        <taxon>Gunneridae</taxon>
        <taxon>Pentapetalae</taxon>
        <taxon>asterids</taxon>
        <taxon>campanulids</taxon>
        <taxon>Asterales</taxon>
        <taxon>Asteraceae</taxon>
        <taxon>Asteroideae</taxon>
        <taxon>Anthemideae</taxon>
        <taxon>Artemisiinae</taxon>
        <taxon>Artemisia</taxon>
    </lineage>
</organism>
<protein>
    <submittedName>
        <fullName evidence="1">Caleosin</fullName>
    </submittedName>
</protein>
<dbReference type="EMBL" id="PKPP01011604">
    <property type="protein sequence ID" value="PWA43851.1"/>
    <property type="molecule type" value="Genomic_DNA"/>
</dbReference>
<gene>
    <name evidence="1" type="ORF">CTI12_AA531820</name>
</gene>
<reference evidence="1 2" key="1">
    <citation type="journal article" date="2018" name="Mol. Plant">
        <title>The genome of Artemisia annua provides insight into the evolution of Asteraceae family and artemisinin biosynthesis.</title>
        <authorList>
            <person name="Shen Q."/>
            <person name="Zhang L."/>
            <person name="Liao Z."/>
            <person name="Wang S."/>
            <person name="Yan T."/>
            <person name="Shi P."/>
            <person name="Liu M."/>
            <person name="Fu X."/>
            <person name="Pan Q."/>
            <person name="Wang Y."/>
            <person name="Lv Z."/>
            <person name="Lu X."/>
            <person name="Zhang F."/>
            <person name="Jiang W."/>
            <person name="Ma Y."/>
            <person name="Chen M."/>
            <person name="Hao X."/>
            <person name="Li L."/>
            <person name="Tang Y."/>
            <person name="Lv G."/>
            <person name="Zhou Y."/>
            <person name="Sun X."/>
            <person name="Brodelius P.E."/>
            <person name="Rose J.K.C."/>
            <person name="Tang K."/>
        </authorList>
    </citation>
    <scope>NUCLEOTIDE SEQUENCE [LARGE SCALE GENOMIC DNA]</scope>
    <source>
        <strain evidence="2">cv. Huhao1</strain>
        <tissue evidence="1">Leaf</tissue>
    </source>
</reference>
<dbReference type="AlphaFoldDB" id="A0A2U1L4B8"/>